<feature type="transmembrane region" description="Helical" evidence="1">
    <location>
        <begin position="18"/>
        <end position="41"/>
    </location>
</feature>
<name>A0A0K0CVL7_ANGCA</name>
<keyword evidence="1" id="KW-0812">Transmembrane</keyword>
<dbReference type="WBParaSite" id="ACAC_0000139401-mRNA-1">
    <property type="protein sequence ID" value="ACAC_0000139401-mRNA-1"/>
    <property type="gene ID" value="ACAC_0000139401"/>
</dbReference>
<proteinExistence type="predicted"/>
<organism evidence="2 3">
    <name type="scientific">Angiostrongylus cantonensis</name>
    <name type="common">Rat lungworm</name>
    <dbReference type="NCBI Taxonomy" id="6313"/>
    <lineage>
        <taxon>Eukaryota</taxon>
        <taxon>Metazoa</taxon>
        <taxon>Ecdysozoa</taxon>
        <taxon>Nematoda</taxon>
        <taxon>Chromadorea</taxon>
        <taxon>Rhabditida</taxon>
        <taxon>Rhabditina</taxon>
        <taxon>Rhabditomorpha</taxon>
        <taxon>Strongyloidea</taxon>
        <taxon>Metastrongylidae</taxon>
        <taxon>Angiostrongylus</taxon>
    </lineage>
</organism>
<reference evidence="3" key="2">
    <citation type="submission" date="2017-02" db="UniProtKB">
        <authorList>
            <consortium name="WormBaseParasite"/>
        </authorList>
    </citation>
    <scope>IDENTIFICATION</scope>
</reference>
<dbReference type="Proteomes" id="UP000035642">
    <property type="component" value="Unassembled WGS sequence"/>
</dbReference>
<evidence type="ECO:0000313" key="2">
    <source>
        <dbReference type="Proteomes" id="UP000035642"/>
    </source>
</evidence>
<evidence type="ECO:0000256" key="1">
    <source>
        <dbReference type="SAM" id="Phobius"/>
    </source>
</evidence>
<accession>A0A0K0CVL7</accession>
<protein>
    <submittedName>
        <fullName evidence="3">Uncharacterized protein</fullName>
    </submittedName>
</protein>
<dbReference type="AlphaFoldDB" id="A0A0K0CVL7"/>
<keyword evidence="1" id="KW-0472">Membrane</keyword>
<keyword evidence="2" id="KW-1185">Reference proteome</keyword>
<sequence length="169" mass="20369">MECSVEDSYKAVTMRRNYFVFNAVEIYILWFFYWSYGGVWLTRLQAKFSDKSAFSVDFKNRRSFQYPDEVMFLPKKIRTRILQLWDRRDPNGDCRQQQRKTRYLILLNLHPSLMRVVRPPALRCSLPHFIDRLESDLQVQLRRLWSNYETGQPCLTVSFLFGGNLKHLK</sequence>
<evidence type="ECO:0000313" key="3">
    <source>
        <dbReference type="WBParaSite" id="ACAC_0000139401-mRNA-1"/>
    </source>
</evidence>
<keyword evidence="1" id="KW-1133">Transmembrane helix</keyword>
<reference evidence="2" key="1">
    <citation type="submission" date="2012-09" db="EMBL/GenBank/DDBJ databases">
        <authorList>
            <person name="Martin A.A."/>
        </authorList>
    </citation>
    <scope>NUCLEOTIDE SEQUENCE</scope>
</reference>